<dbReference type="EMBL" id="JBHUII010000004">
    <property type="protein sequence ID" value="MFD2205597.1"/>
    <property type="molecule type" value="Genomic_DNA"/>
</dbReference>
<feature type="transmembrane region" description="Helical" evidence="1">
    <location>
        <begin position="84"/>
        <end position="105"/>
    </location>
</feature>
<feature type="transmembrane region" description="Helical" evidence="1">
    <location>
        <begin position="20"/>
        <end position="40"/>
    </location>
</feature>
<dbReference type="Pfam" id="PF05656">
    <property type="entry name" value="DUF805"/>
    <property type="match status" value="1"/>
</dbReference>
<protein>
    <submittedName>
        <fullName evidence="2">DUF805 domain-containing protein</fullName>
    </submittedName>
</protein>
<reference evidence="3" key="1">
    <citation type="journal article" date="2019" name="Int. J. Syst. Evol. Microbiol.">
        <title>The Global Catalogue of Microorganisms (GCM) 10K type strain sequencing project: providing services to taxonomists for standard genome sequencing and annotation.</title>
        <authorList>
            <consortium name="The Broad Institute Genomics Platform"/>
            <consortium name="The Broad Institute Genome Sequencing Center for Infectious Disease"/>
            <person name="Wu L."/>
            <person name="Ma J."/>
        </authorList>
    </citation>
    <scope>NUCLEOTIDE SEQUENCE [LARGE SCALE GENOMIC DNA]</scope>
    <source>
        <strain evidence="3">CGMCC 4.7192</strain>
    </source>
</reference>
<keyword evidence="3" id="KW-1185">Reference proteome</keyword>
<name>A0ABW5BHK9_9PROT</name>
<proteinExistence type="predicted"/>
<keyword evidence="1" id="KW-0472">Membrane</keyword>
<dbReference type="InterPro" id="IPR008523">
    <property type="entry name" value="DUF805"/>
</dbReference>
<feature type="transmembrane region" description="Helical" evidence="1">
    <location>
        <begin position="52"/>
        <end position="72"/>
    </location>
</feature>
<organism evidence="2 3">
    <name type="scientific">Kiloniella antarctica</name>
    <dbReference type="NCBI Taxonomy" id="1550907"/>
    <lineage>
        <taxon>Bacteria</taxon>
        <taxon>Pseudomonadati</taxon>
        <taxon>Pseudomonadota</taxon>
        <taxon>Alphaproteobacteria</taxon>
        <taxon>Rhodospirillales</taxon>
        <taxon>Kiloniellaceae</taxon>
        <taxon>Kiloniella</taxon>
    </lineage>
</organism>
<accession>A0ABW5BHK9</accession>
<keyword evidence="1" id="KW-1133">Transmembrane helix</keyword>
<evidence type="ECO:0000313" key="3">
    <source>
        <dbReference type="Proteomes" id="UP001597294"/>
    </source>
</evidence>
<dbReference type="PANTHER" id="PTHR34980">
    <property type="entry name" value="INNER MEMBRANE PROTEIN-RELATED-RELATED"/>
    <property type="match status" value="1"/>
</dbReference>
<sequence>MVKRIMTMDGRATRTEFWMIHLFSYLVLIAGIAFLSAPQIKIPLYMINPNLALGLFVALFCICVASQILVGIRRIHDLNIGGWAYGITMIPLVGFAIYFLSAGFLKSHPKDNRYGPSPVR</sequence>
<dbReference type="Proteomes" id="UP001597294">
    <property type="component" value="Unassembled WGS sequence"/>
</dbReference>
<dbReference type="RefSeq" id="WP_380250364.1">
    <property type="nucleotide sequence ID" value="NZ_JBHUII010000004.1"/>
</dbReference>
<evidence type="ECO:0000313" key="2">
    <source>
        <dbReference type="EMBL" id="MFD2205597.1"/>
    </source>
</evidence>
<keyword evidence="1" id="KW-0812">Transmembrane</keyword>
<gene>
    <name evidence="2" type="ORF">ACFSKO_08250</name>
</gene>
<comment type="caution">
    <text evidence="2">The sequence shown here is derived from an EMBL/GenBank/DDBJ whole genome shotgun (WGS) entry which is preliminary data.</text>
</comment>
<evidence type="ECO:0000256" key="1">
    <source>
        <dbReference type="SAM" id="Phobius"/>
    </source>
</evidence>